<evidence type="ECO:0000313" key="8">
    <source>
        <dbReference type="Proteomes" id="UP000026915"/>
    </source>
</evidence>
<dbReference type="SMART" id="SM00353">
    <property type="entry name" value="HLH"/>
    <property type="match status" value="1"/>
</dbReference>
<dbReference type="GO" id="GO:0005634">
    <property type="term" value="C:nucleus"/>
    <property type="evidence" value="ECO:0007669"/>
    <property type="project" value="UniProtKB-SubCell"/>
</dbReference>
<sequence>MDQFSWSSNTHSSGFIVNSGCRGKTRNVSFSSSSSSSSLVLDSERGELVEATMNLPRKGVAAERNMAALKNHSEAERRRRARINAHFDTLRDILPDAKKMDKASLLTEVIRHMRELKKNAEEACKGILIPTDTDEVIVEKQEDELDGKPCLIRVSLCCDYKPGLLSDLRQALDALHLIIVKAEMATWEGRMKNVFLVASCKERDSKDPAVRISTSTLDQTLRSVLDKFSASEEFSFKATLSNKRQRISLFNSSLSSSSKDLWFNTSTSWYHNHHSCFTLPLTSISISKKF</sequence>
<keyword evidence="8" id="KW-1185">Reference proteome</keyword>
<keyword evidence="4" id="KW-0804">Transcription</keyword>
<gene>
    <name evidence="7" type="ORF">TCM_001690</name>
</gene>
<keyword evidence="2" id="KW-0805">Transcription regulation</keyword>
<evidence type="ECO:0000256" key="3">
    <source>
        <dbReference type="ARBA" id="ARBA00023125"/>
    </source>
</evidence>
<dbReference type="PANTHER" id="PTHR45844">
    <property type="entry name" value="TRANSCRIPTION FACTOR BHLH30"/>
    <property type="match status" value="1"/>
</dbReference>
<dbReference type="Gene3D" id="4.10.280.10">
    <property type="entry name" value="Helix-loop-helix DNA-binding domain"/>
    <property type="match status" value="1"/>
</dbReference>
<dbReference type="InParanoid" id="A0A061DK97"/>
<dbReference type="Pfam" id="PF00010">
    <property type="entry name" value="HLH"/>
    <property type="match status" value="1"/>
</dbReference>
<dbReference type="PANTHER" id="PTHR45844:SF3">
    <property type="entry name" value="BHLH DOMAIN-CONTAINING PROTEIN"/>
    <property type="match status" value="1"/>
</dbReference>
<dbReference type="AlphaFoldDB" id="A0A061DK97"/>
<dbReference type="PROSITE" id="PS50888">
    <property type="entry name" value="BHLH"/>
    <property type="match status" value="1"/>
</dbReference>
<organism evidence="7 8">
    <name type="scientific">Theobroma cacao</name>
    <name type="common">Cacao</name>
    <name type="synonym">Cocoa</name>
    <dbReference type="NCBI Taxonomy" id="3641"/>
    <lineage>
        <taxon>Eukaryota</taxon>
        <taxon>Viridiplantae</taxon>
        <taxon>Streptophyta</taxon>
        <taxon>Embryophyta</taxon>
        <taxon>Tracheophyta</taxon>
        <taxon>Spermatophyta</taxon>
        <taxon>Magnoliopsida</taxon>
        <taxon>eudicotyledons</taxon>
        <taxon>Gunneridae</taxon>
        <taxon>Pentapetalae</taxon>
        <taxon>rosids</taxon>
        <taxon>malvids</taxon>
        <taxon>Malvales</taxon>
        <taxon>Malvaceae</taxon>
        <taxon>Byttnerioideae</taxon>
        <taxon>Theobroma</taxon>
    </lineage>
</organism>
<accession>A0A061DK97</accession>
<dbReference type="HOGENOM" id="CLU_063967_2_0_1"/>
<evidence type="ECO:0000256" key="4">
    <source>
        <dbReference type="ARBA" id="ARBA00023163"/>
    </source>
</evidence>
<keyword evidence="3 7" id="KW-0238">DNA-binding</keyword>
<dbReference type="SUPFAM" id="SSF47459">
    <property type="entry name" value="HLH, helix-loop-helix DNA-binding domain"/>
    <property type="match status" value="1"/>
</dbReference>
<comment type="subcellular location">
    <subcellularLocation>
        <location evidence="1">Nucleus</location>
    </subcellularLocation>
</comment>
<feature type="domain" description="BHLH" evidence="6">
    <location>
        <begin position="67"/>
        <end position="116"/>
    </location>
</feature>
<evidence type="ECO:0000313" key="7">
    <source>
        <dbReference type="EMBL" id="EOX92827.1"/>
    </source>
</evidence>
<reference evidence="7 8" key="1">
    <citation type="journal article" date="2013" name="Genome Biol.">
        <title>The genome sequence of the most widely cultivated cacao type and its use to identify candidate genes regulating pod color.</title>
        <authorList>
            <person name="Motamayor J.C."/>
            <person name="Mockaitis K."/>
            <person name="Schmutz J."/>
            <person name="Haiminen N."/>
            <person name="Iii D.L."/>
            <person name="Cornejo O."/>
            <person name="Findley S.D."/>
            <person name="Zheng P."/>
            <person name="Utro F."/>
            <person name="Royaert S."/>
            <person name="Saski C."/>
            <person name="Jenkins J."/>
            <person name="Podicheti R."/>
            <person name="Zhao M."/>
            <person name="Scheffler B.E."/>
            <person name="Stack J.C."/>
            <person name="Feltus F.A."/>
            <person name="Mustiga G.M."/>
            <person name="Amores F."/>
            <person name="Phillips W."/>
            <person name="Marelli J.P."/>
            <person name="May G.D."/>
            <person name="Shapiro H."/>
            <person name="Ma J."/>
            <person name="Bustamante C.D."/>
            <person name="Schnell R.J."/>
            <person name="Main D."/>
            <person name="Gilbert D."/>
            <person name="Parida L."/>
            <person name="Kuhn D.N."/>
        </authorList>
    </citation>
    <scope>NUCLEOTIDE SEQUENCE [LARGE SCALE GENOMIC DNA]</scope>
    <source>
        <strain evidence="8">cv. Matina 1-6</strain>
    </source>
</reference>
<protein>
    <submittedName>
        <fullName evidence="7">Basic helix-loop-helix DNA-binding superfamily protein, putative</fullName>
    </submittedName>
</protein>
<evidence type="ECO:0000256" key="2">
    <source>
        <dbReference type="ARBA" id="ARBA00023015"/>
    </source>
</evidence>
<dbReference type="eggNOG" id="KOG3561">
    <property type="taxonomic scope" value="Eukaryota"/>
</dbReference>
<evidence type="ECO:0000259" key="6">
    <source>
        <dbReference type="PROSITE" id="PS50888"/>
    </source>
</evidence>
<dbReference type="GO" id="GO:0003677">
    <property type="term" value="F:DNA binding"/>
    <property type="evidence" value="ECO:0007669"/>
    <property type="project" value="UniProtKB-KW"/>
</dbReference>
<dbReference type="GO" id="GO:0046983">
    <property type="term" value="F:protein dimerization activity"/>
    <property type="evidence" value="ECO:0007669"/>
    <property type="project" value="InterPro"/>
</dbReference>
<dbReference type="EMBL" id="CM001879">
    <property type="protein sequence ID" value="EOX92827.1"/>
    <property type="molecule type" value="Genomic_DNA"/>
</dbReference>
<dbReference type="InterPro" id="IPR011598">
    <property type="entry name" value="bHLH_dom"/>
</dbReference>
<dbReference type="Proteomes" id="UP000026915">
    <property type="component" value="Chromosome 1"/>
</dbReference>
<dbReference type="Gramene" id="EOX92827">
    <property type="protein sequence ID" value="EOX92827"/>
    <property type="gene ID" value="TCM_001690"/>
</dbReference>
<dbReference type="CDD" id="cd04873">
    <property type="entry name" value="ACT_UUR-ACR-like"/>
    <property type="match status" value="1"/>
</dbReference>
<dbReference type="GO" id="GO:0003700">
    <property type="term" value="F:DNA-binding transcription factor activity"/>
    <property type="evidence" value="ECO:0007669"/>
    <property type="project" value="InterPro"/>
</dbReference>
<dbReference type="InterPro" id="IPR045847">
    <property type="entry name" value="AIG1-like"/>
</dbReference>
<dbReference type="InterPro" id="IPR036638">
    <property type="entry name" value="HLH_DNA-bd_sf"/>
</dbReference>
<evidence type="ECO:0000256" key="5">
    <source>
        <dbReference type="ARBA" id="ARBA00023242"/>
    </source>
</evidence>
<keyword evidence="5" id="KW-0539">Nucleus</keyword>
<evidence type="ECO:0000256" key="1">
    <source>
        <dbReference type="ARBA" id="ARBA00004123"/>
    </source>
</evidence>
<name>A0A061DK97_THECC</name>
<dbReference type="OMA" id="CCDYKHE"/>
<proteinExistence type="predicted"/>